<dbReference type="OrthoDB" id="103349at2759"/>
<keyword evidence="4" id="KW-1185">Reference proteome</keyword>
<dbReference type="PANTHER" id="PTHR42693">
    <property type="entry name" value="ARYLSULFATASE FAMILY MEMBER"/>
    <property type="match status" value="1"/>
</dbReference>
<name>A0A316Z8Y4_9BASI</name>
<dbReference type="InterPro" id="IPR017850">
    <property type="entry name" value="Alkaline_phosphatase_core_sf"/>
</dbReference>
<dbReference type="GO" id="GO:0004065">
    <property type="term" value="F:arylsulfatase activity"/>
    <property type="evidence" value="ECO:0007669"/>
    <property type="project" value="TreeGrafter"/>
</dbReference>
<dbReference type="Gene3D" id="3.30.1120.10">
    <property type="match status" value="1"/>
</dbReference>
<dbReference type="SUPFAM" id="SSF53649">
    <property type="entry name" value="Alkaline phosphatase-like"/>
    <property type="match status" value="1"/>
</dbReference>
<dbReference type="Proteomes" id="UP000245946">
    <property type="component" value="Unassembled WGS sequence"/>
</dbReference>
<reference evidence="3 4" key="1">
    <citation type="journal article" date="2018" name="Mol. Biol. Evol.">
        <title>Broad Genomic Sampling Reveals a Smut Pathogenic Ancestry of the Fungal Clade Ustilaginomycotina.</title>
        <authorList>
            <person name="Kijpornyongpan T."/>
            <person name="Mondo S.J."/>
            <person name="Barry K."/>
            <person name="Sandor L."/>
            <person name="Lee J."/>
            <person name="Lipzen A."/>
            <person name="Pangilinan J."/>
            <person name="LaButti K."/>
            <person name="Hainaut M."/>
            <person name="Henrissat B."/>
            <person name="Grigoriev I.V."/>
            <person name="Spatafora J.W."/>
            <person name="Aime M.C."/>
        </authorList>
    </citation>
    <scope>NUCLEOTIDE SEQUENCE [LARGE SCALE GENOMIC DNA]</scope>
    <source>
        <strain evidence="3 4">MCA 4186</strain>
    </source>
</reference>
<dbReference type="AlphaFoldDB" id="A0A316Z8Y4"/>
<evidence type="ECO:0000313" key="4">
    <source>
        <dbReference type="Proteomes" id="UP000245946"/>
    </source>
</evidence>
<comment type="similarity">
    <text evidence="1">Belongs to the sulfatase family.</text>
</comment>
<accession>A0A316Z8Y4</accession>
<dbReference type="GeneID" id="37271263"/>
<sequence length="558" mass="61441">MASAASAAPNILIIVADDLGFSDLGCYGSEIRTPHLDSLAAAPTGVRLTDFHTASACSPTRSMLLTGVDHHLTGLGQMAETIGRKAEFQGQPGYEGVLNGQVVTLPEILRDSHTSFIAGKWHLGLTEEASPHARGFDKSWVLLPGAGNHYAWRPPQVDGQDVVFPATYREDRRLLAQDELPTPFYSSAVFTDRWLDFHAEARAESPHKPWLGLLTFTAPHWPLQAPREVCERYRGVYADGPDALRQRRLAGLVKAGLVTEDAASAAAPARERYCGRDTSWAAMSAQEQAESQRAMEVYAAMVELMDANIGRVLQRLRETGELDNTFILFMSDNGAEGALLEALPLCKRIQATHNNALDNIGREDSFVWYGPMWAQSSTAPSSMYKAWITEGGIRCPAIVHLPPRLHDGASMYREHRSDAFTTVMDVLPTTLDLAGVRHPAPLWHGRAIHAPRGRTWLPWLRGTAAQPHDDAGDFHGWELFGQQAVRQGTFKALFIPPPEGPGRWQLFDLAHDPAEAHDLAPEQPQRLASLLQAWAAYELEVGVVTIDAERWQVGYGAH</sequence>
<gene>
    <name evidence="3" type="ORF">FA09DRAFT_334177</name>
</gene>
<dbReference type="PANTHER" id="PTHR42693:SF33">
    <property type="entry name" value="ARYLSULFATASE"/>
    <property type="match status" value="1"/>
</dbReference>
<feature type="domain" description="Sulfatase N-terminal" evidence="2">
    <location>
        <begin position="9"/>
        <end position="436"/>
    </location>
</feature>
<dbReference type="Pfam" id="PF00884">
    <property type="entry name" value="Sulfatase"/>
    <property type="match status" value="1"/>
</dbReference>
<dbReference type="STRING" id="58919.A0A316Z8Y4"/>
<evidence type="ECO:0000256" key="1">
    <source>
        <dbReference type="ARBA" id="ARBA00008779"/>
    </source>
</evidence>
<organism evidence="3 4">
    <name type="scientific">Tilletiopsis washingtonensis</name>
    <dbReference type="NCBI Taxonomy" id="58919"/>
    <lineage>
        <taxon>Eukaryota</taxon>
        <taxon>Fungi</taxon>
        <taxon>Dikarya</taxon>
        <taxon>Basidiomycota</taxon>
        <taxon>Ustilaginomycotina</taxon>
        <taxon>Exobasidiomycetes</taxon>
        <taxon>Entylomatales</taxon>
        <taxon>Entylomatales incertae sedis</taxon>
        <taxon>Tilletiopsis</taxon>
    </lineage>
</organism>
<evidence type="ECO:0000313" key="3">
    <source>
        <dbReference type="EMBL" id="PWN98059.1"/>
    </source>
</evidence>
<protein>
    <submittedName>
        <fullName evidence="3">Alkaline phosphatase-like protein</fullName>
    </submittedName>
</protein>
<dbReference type="InterPro" id="IPR050738">
    <property type="entry name" value="Sulfatase"/>
</dbReference>
<dbReference type="RefSeq" id="XP_025598338.1">
    <property type="nucleotide sequence ID" value="XM_025743719.1"/>
</dbReference>
<dbReference type="InterPro" id="IPR000917">
    <property type="entry name" value="Sulfatase_N"/>
</dbReference>
<proteinExistence type="inferred from homology"/>
<dbReference type="CDD" id="cd16025">
    <property type="entry name" value="PAS_like"/>
    <property type="match status" value="1"/>
</dbReference>
<dbReference type="Gene3D" id="3.40.720.10">
    <property type="entry name" value="Alkaline Phosphatase, subunit A"/>
    <property type="match status" value="1"/>
</dbReference>
<evidence type="ECO:0000259" key="2">
    <source>
        <dbReference type="Pfam" id="PF00884"/>
    </source>
</evidence>
<dbReference type="EMBL" id="KZ819292">
    <property type="protein sequence ID" value="PWN98059.1"/>
    <property type="molecule type" value="Genomic_DNA"/>
</dbReference>